<name>A0A1M6G6Z2_9FIRM</name>
<dbReference type="Proteomes" id="UP000184536">
    <property type="component" value="Unassembled WGS sequence"/>
</dbReference>
<dbReference type="InterPro" id="IPR041699">
    <property type="entry name" value="AAA_32"/>
</dbReference>
<organism evidence="4 5">
    <name type="scientific">Geosporobacter subterraneus DSM 17957</name>
    <dbReference type="NCBI Taxonomy" id="1121919"/>
    <lineage>
        <taxon>Bacteria</taxon>
        <taxon>Bacillati</taxon>
        <taxon>Bacillota</taxon>
        <taxon>Clostridia</taxon>
        <taxon>Peptostreptococcales</taxon>
        <taxon>Thermotaleaceae</taxon>
        <taxon>Geosporobacter</taxon>
    </lineage>
</organism>
<evidence type="ECO:0000259" key="2">
    <source>
        <dbReference type="Pfam" id="PF13654"/>
    </source>
</evidence>
<keyword evidence="1" id="KW-0175">Coiled coil</keyword>
<keyword evidence="5" id="KW-1185">Reference proteome</keyword>
<dbReference type="InterPro" id="IPR046844">
    <property type="entry name" value="Lon-like_helical"/>
</dbReference>
<feature type="domain" description="Lon protease AAA" evidence="2">
    <location>
        <begin position="316"/>
        <end position="432"/>
    </location>
</feature>
<reference evidence="5" key="1">
    <citation type="submission" date="2016-11" db="EMBL/GenBank/DDBJ databases">
        <authorList>
            <person name="Varghese N."/>
            <person name="Submissions S."/>
        </authorList>
    </citation>
    <scope>NUCLEOTIDE SEQUENCE [LARGE SCALE GENOMIC DNA]</scope>
    <source>
        <strain evidence="5">DSM 17957</strain>
    </source>
</reference>
<dbReference type="Pfam" id="PF13654">
    <property type="entry name" value="AAA_32"/>
    <property type="match status" value="1"/>
</dbReference>
<dbReference type="RefSeq" id="WP_110940437.1">
    <property type="nucleotide sequence ID" value="NZ_FQZV01000013.1"/>
</dbReference>
<dbReference type="Gene3D" id="3.40.50.300">
    <property type="entry name" value="P-loop containing nucleotide triphosphate hydrolases"/>
    <property type="match status" value="2"/>
</dbReference>
<accession>A0A1M6G6Z2</accession>
<protein>
    <submittedName>
        <fullName evidence="4">AAA domain-containing protein</fullName>
    </submittedName>
</protein>
<dbReference type="AlphaFoldDB" id="A0A1M6G6Z2"/>
<proteinExistence type="predicted"/>
<evidence type="ECO:0000259" key="3">
    <source>
        <dbReference type="Pfam" id="PF20437"/>
    </source>
</evidence>
<evidence type="ECO:0000256" key="1">
    <source>
        <dbReference type="SAM" id="Coils"/>
    </source>
</evidence>
<dbReference type="InterPro" id="IPR027417">
    <property type="entry name" value="P-loop_NTPase"/>
</dbReference>
<feature type="coiled-coil region" evidence="1">
    <location>
        <begin position="197"/>
        <end position="240"/>
    </location>
</feature>
<sequence length="453" mass="52209">MARYRELPYTKLKKVCDPQKFPFHTTEELVPLEGIIGQDRAVRAMEFGLRVKNLRYNIFVVGVKGTGKKSYVQKVVEKKARLENIPDDWCYVYNFQEPSHPIALNMPPGMGKILCEDMNLLVQDLLTEIPKAFSGEDYERQKSEIVKQYQEERNQLLEQLTEYSKENDFMIKNTSTGFMLAPMIDGVAVGDKEFEDLDEEQKEMIEKKAEYVQLKAVEILRKMKALERDAKKQIRGLENKIGLFVVEPLMDELYDKYKEYSRIVEYLKNVQNDVIDNIDDFDLTEEEQTEILTRKAENSFVKKYKVNLFVDNSNAEGAPVIIECNPTYNNLVGRIEYENDQGTLKTDFLMVKPGAIHKANGGYLILQANQLLKNFQSWDTLKRTLETGEISVESIRSQLGIVDIASLKPEPIDVNIKVIMIGNPYLYRLLHSVLRESNMQSKTLPSLLGGLKF</sequence>
<dbReference type="Pfam" id="PF20437">
    <property type="entry name" value="LonC_helical"/>
    <property type="match status" value="1"/>
</dbReference>
<evidence type="ECO:0000313" key="5">
    <source>
        <dbReference type="Proteomes" id="UP000184536"/>
    </source>
</evidence>
<dbReference type="STRING" id="1121919.SAMN02745975_01198"/>
<dbReference type="SUPFAM" id="SSF52540">
    <property type="entry name" value="P-loop containing nucleoside triphosphate hydrolases"/>
    <property type="match status" value="1"/>
</dbReference>
<dbReference type="EMBL" id="FQZV01000013">
    <property type="protein sequence ID" value="SHJ05725.1"/>
    <property type="molecule type" value="Genomic_DNA"/>
</dbReference>
<dbReference type="OrthoDB" id="9758568at2"/>
<evidence type="ECO:0000313" key="4">
    <source>
        <dbReference type="EMBL" id="SHJ05725.1"/>
    </source>
</evidence>
<feature type="domain" description="Lon-like helical" evidence="3">
    <location>
        <begin position="88"/>
        <end position="119"/>
    </location>
</feature>
<feature type="coiled-coil region" evidence="1">
    <location>
        <begin position="135"/>
        <end position="173"/>
    </location>
</feature>
<gene>
    <name evidence="4" type="ORF">SAMN02745975_01198</name>
</gene>